<dbReference type="EMBL" id="CBTK010000159">
    <property type="protein sequence ID" value="CDH45437.1"/>
    <property type="molecule type" value="Genomic_DNA"/>
</dbReference>
<comment type="caution">
    <text evidence="2">The sequence shown here is derived from an EMBL/GenBank/DDBJ whole genome shotgun (WGS) entry which is preliminary data.</text>
</comment>
<dbReference type="SUPFAM" id="SSF46955">
    <property type="entry name" value="Putative DNA-binding domain"/>
    <property type="match status" value="1"/>
</dbReference>
<protein>
    <recommendedName>
        <fullName evidence="1">Helix-turn-helix domain-containing protein</fullName>
    </recommendedName>
</protein>
<dbReference type="Pfam" id="PF12728">
    <property type="entry name" value="HTH_17"/>
    <property type="match status" value="1"/>
</dbReference>
<name>A0A7U7GBX3_9GAMM</name>
<evidence type="ECO:0000313" key="2">
    <source>
        <dbReference type="EMBL" id="CDH45437.1"/>
    </source>
</evidence>
<evidence type="ECO:0000259" key="1">
    <source>
        <dbReference type="Pfam" id="PF12728"/>
    </source>
</evidence>
<dbReference type="Proteomes" id="UP000019184">
    <property type="component" value="Unassembled WGS sequence"/>
</dbReference>
<dbReference type="OrthoDB" id="8563171at2"/>
<sequence length="110" mass="12772">MSHAMTAEELFEDLQALPTTERGKFFLLLESQAFRDDNFTHEQVFGHLVAEALTVQEAAEYLEMSVPNFRRYVQRGQITPVQTVGRNQMFATRPLKTFKRILRNRRQPAG</sequence>
<accession>A0A7U7GBX3</accession>
<reference evidence="2 3" key="1">
    <citation type="journal article" date="2014" name="ISME J.">
        <title>Candidatus Competibacter-lineage genomes retrieved from metagenomes reveal functional metabolic diversity.</title>
        <authorList>
            <person name="McIlroy S.J."/>
            <person name="Albertsen M."/>
            <person name="Andresen E.K."/>
            <person name="Saunders A.M."/>
            <person name="Kristiansen R."/>
            <person name="Stokholm-Bjerregaard M."/>
            <person name="Nielsen K.L."/>
            <person name="Nielsen P.H."/>
        </authorList>
    </citation>
    <scope>NUCLEOTIDE SEQUENCE [LARGE SCALE GENOMIC DNA]</scope>
    <source>
        <strain evidence="2 3">Run_B_J11</strain>
    </source>
</reference>
<organism evidence="2 3">
    <name type="scientific">Candidatus Contendobacter odensis Run_B_J11</name>
    <dbReference type="NCBI Taxonomy" id="1400861"/>
    <lineage>
        <taxon>Bacteria</taxon>
        <taxon>Pseudomonadati</taxon>
        <taxon>Pseudomonadota</taxon>
        <taxon>Gammaproteobacteria</taxon>
        <taxon>Candidatus Competibacteraceae</taxon>
        <taxon>Candidatus Contendibacter</taxon>
    </lineage>
</organism>
<proteinExistence type="predicted"/>
<gene>
    <name evidence="2" type="ORF">BN874_2410004</name>
</gene>
<keyword evidence="3" id="KW-1185">Reference proteome</keyword>
<dbReference type="AlphaFoldDB" id="A0A7U7GBX3"/>
<evidence type="ECO:0000313" key="3">
    <source>
        <dbReference type="Proteomes" id="UP000019184"/>
    </source>
</evidence>
<feature type="domain" description="Helix-turn-helix" evidence="1">
    <location>
        <begin position="53"/>
        <end position="86"/>
    </location>
</feature>
<dbReference type="InterPro" id="IPR009061">
    <property type="entry name" value="DNA-bd_dom_put_sf"/>
</dbReference>
<dbReference type="InterPro" id="IPR041657">
    <property type="entry name" value="HTH_17"/>
</dbReference>